<evidence type="ECO:0000313" key="1">
    <source>
        <dbReference type="EMBL" id="MFD0919082.1"/>
    </source>
</evidence>
<gene>
    <name evidence="1" type="ORF">ACFQ16_04925</name>
</gene>
<name>A0ABW3FKR7_9PSEU</name>
<dbReference type="RefSeq" id="WP_345601357.1">
    <property type="nucleotide sequence ID" value="NZ_BAABLT010000033.1"/>
</dbReference>
<sequence>MIGHVTESRYERLVEEGRDLVEMQTGCQFRLGEIALTIEPMRPQGGQHVLPDEMTVEETLQSYADDIGIPVATIMSYRSVAAAWPKKHRRRRIASFYVHKIMANHPDRFEIIKHPPSERHWTCDEAARAVGRKVKNPRTPQEHVERVHDLVQDDVTASTVATDLLRRPEVAFRAMTDPTARHMVNTAQVDRARQSERAARDRTPAIRKVEHSADYIELLGCCATFVSATGRIYPGLRRAEFSDAEKDAVRENLDRVRDAADLCQEAVDSEAADVDEQFARLLRGEE</sequence>
<organism evidence="1 2">
    <name type="scientific">Saccharopolyspora rosea</name>
    <dbReference type="NCBI Taxonomy" id="524884"/>
    <lineage>
        <taxon>Bacteria</taxon>
        <taxon>Bacillati</taxon>
        <taxon>Actinomycetota</taxon>
        <taxon>Actinomycetes</taxon>
        <taxon>Pseudonocardiales</taxon>
        <taxon>Pseudonocardiaceae</taxon>
        <taxon>Saccharopolyspora</taxon>
    </lineage>
</organism>
<evidence type="ECO:0000313" key="2">
    <source>
        <dbReference type="Proteomes" id="UP001597018"/>
    </source>
</evidence>
<keyword evidence="2" id="KW-1185">Reference proteome</keyword>
<dbReference type="EMBL" id="JBHTIW010000002">
    <property type="protein sequence ID" value="MFD0919082.1"/>
    <property type="molecule type" value="Genomic_DNA"/>
</dbReference>
<proteinExistence type="predicted"/>
<dbReference type="Pfam" id="PF19691">
    <property type="entry name" value="DUF6192"/>
    <property type="match status" value="1"/>
</dbReference>
<reference evidence="2" key="1">
    <citation type="journal article" date="2019" name="Int. J. Syst. Evol. Microbiol.">
        <title>The Global Catalogue of Microorganisms (GCM) 10K type strain sequencing project: providing services to taxonomists for standard genome sequencing and annotation.</title>
        <authorList>
            <consortium name="The Broad Institute Genomics Platform"/>
            <consortium name="The Broad Institute Genome Sequencing Center for Infectious Disease"/>
            <person name="Wu L."/>
            <person name="Ma J."/>
        </authorList>
    </citation>
    <scope>NUCLEOTIDE SEQUENCE [LARGE SCALE GENOMIC DNA]</scope>
    <source>
        <strain evidence="2">CCUG 56401</strain>
    </source>
</reference>
<dbReference type="InterPro" id="IPR045683">
    <property type="entry name" value="DUF6192"/>
</dbReference>
<protein>
    <submittedName>
        <fullName evidence="1">DUF6192 family protein</fullName>
    </submittedName>
</protein>
<accession>A0ABW3FKR7</accession>
<dbReference type="Proteomes" id="UP001597018">
    <property type="component" value="Unassembled WGS sequence"/>
</dbReference>
<comment type="caution">
    <text evidence="1">The sequence shown here is derived from an EMBL/GenBank/DDBJ whole genome shotgun (WGS) entry which is preliminary data.</text>
</comment>